<accession>A0A166W1V8</accession>
<sequence length="372" mass="42138">MPSLINQTPAVAPYTAHPPTTAVLDWAPLATIDLSKFDAPGGKQALAKDLQEAMKRWSFWIVTNTGIPQEDVDRQLSIANGFFQLPIEEKRKVSCDFSVGNYFGYREPTRFIGDSDVKENMETLNIPKFIPEYADVPQHDFTKALHAEIGPFHKALWDKVVRKLMVLFAIILELPEQYFVERHAYDRASEDHLRYLLYHPRSAEEDAKIGDQWSKGHTDNGSLTLLFSQNVAALQIRTLDNEWKWVKPVDGGITCNTADTLSFLTKGYIKSTIHRVVRPPPDQSDLHRLGLLYFVRPGDDVDMVPAPSPVLRREGLLSKEDETGASSTEPVKGLEWVRTRVKNIHNGKAFRGGDKDGVMFSVKNLQVQDYYQ</sequence>
<proteinExistence type="inferred from homology"/>
<dbReference type="GO" id="GO:0046872">
    <property type="term" value="F:metal ion binding"/>
    <property type="evidence" value="ECO:0007669"/>
    <property type="project" value="UniProtKB-KW"/>
</dbReference>
<keyword evidence="1" id="KW-0408">Iron</keyword>
<feature type="domain" description="Fe2OG dioxygenase" evidence="2">
    <location>
        <begin position="189"/>
        <end position="297"/>
    </location>
</feature>
<evidence type="ECO:0000259" key="2">
    <source>
        <dbReference type="PROSITE" id="PS51471"/>
    </source>
</evidence>
<keyword evidence="4" id="KW-1185">Reference proteome</keyword>
<dbReference type="AlphaFoldDB" id="A0A166W1V8"/>
<dbReference type="InterPro" id="IPR050231">
    <property type="entry name" value="Iron_ascorbate_oxido_reductase"/>
</dbReference>
<dbReference type="InterPro" id="IPR026992">
    <property type="entry name" value="DIOX_N"/>
</dbReference>
<name>A0A166W1V8_9AGAM</name>
<dbReference type="PANTHER" id="PTHR47990">
    <property type="entry name" value="2-OXOGLUTARATE (2OG) AND FE(II)-DEPENDENT OXYGENASE SUPERFAMILY PROTEIN-RELATED"/>
    <property type="match status" value="1"/>
</dbReference>
<organism evidence="3 4">
    <name type="scientific">Athelia psychrophila</name>
    <dbReference type="NCBI Taxonomy" id="1759441"/>
    <lineage>
        <taxon>Eukaryota</taxon>
        <taxon>Fungi</taxon>
        <taxon>Dikarya</taxon>
        <taxon>Basidiomycota</taxon>
        <taxon>Agaricomycotina</taxon>
        <taxon>Agaricomycetes</taxon>
        <taxon>Agaricomycetidae</taxon>
        <taxon>Atheliales</taxon>
        <taxon>Atheliaceae</taxon>
        <taxon>Athelia</taxon>
    </lineage>
</organism>
<evidence type="ECO:0000313" key="3">
    <source>
        <dbReference type="EMBL" id="KZP33296.1"/>
    </source>
</evidence>
<keyword evidence="1" id="KW-0479">Metal-binding</keyword>
<dbReference type="SUPFAM" id="SSF51197">
    <property type="entry name" value="Clavaminate synthase-like"/>
    <property type="match status" value="1"/>
</dbReference>
<protein>
    <submittedName>
        <fullName evidence="3">2OG-Fe(II) oxygenase superfamily protein</fullName>
    </submittedName>
</protein>
<evidence type="ECO:0000313" key="4">
    <source>
        <dbReference type="Proteomes" id="UP000076532"/>
    </source>
</evidence>
<dbReference type="FunFam" id="2.60.120.330:FF:000040">
    <property type="entry name" value="Chromosome 21, whole genome shotgun sequence"/>
    <property type="match status" value="1"/>
</dbReference>
<dbReference type="Pfam" id="PF03171">
    <property type="entry name" value="2OG-FeII_Oxy"/>
    <property type="match status" value="1"/>
</dbReference>
<dbReference type="PROSITE" id="PS51471">
    <property type="entry name" value="FE2OG_OXY"/>
    <property type="match status" value="1"/>
</dbReference>
<reference evidence="3 4" key="1">
    <citation type="journal article" date="2016" name="Mol. Biol. Evol.">
        <title>Comparative Genomics of Early-Diverging Mushroom-Forming Fungi Provides Insights into the Origins of Lignocellulose Decay Capabilities.</title>
        <authorList>
            <person name="Nagy L.G."/>
            <person name="Riley R."/>
            <person name="Tritt A."/>
            <person name="Adam C."/>
            <person name="Daum C."/>
            <person name="Floudas D."/>
            <person name="Sun H."/>
            <person name="Yadav J.S."/>
            <person name="Pangilinan J."/>
            <person name="Larsson K.H."/>
            <person name="Matsuura K."/>
            <person name="Barry K."/>
            <person name="Labutti K."/>
            <person name="Kuo R."/>
            <person name="Ohm R.A."/>
            <person name="Bhattacharya S.S."/>
            <person name="Shirouzu T."/>
            <person name="Yoshinaga Y."/>
            <person name="Martin F.M."/>
            <person name="Grigoriev I.V."/>
            <person name="Hibbett D.S."/>
        </authorList>
    </citation>
    <scope>NUCLEOTIDE SEQUENCE [LARGE SCALE GENOMIC DNA]</scope>
    <source>
        <strain evidence="3 4">CBS 109695</strain>
    </source>
</reference>
<dbReference type="STRING" id="436010.A0A166W1V8"/>
<dbReference type="OrthoDB" id="406156at2759"/>
<evidence type="ECO:0000256" key="1">
    <source>
        <dbReference type="RuleBase" id="RU003682"/>
    </source>
</evidence>
<dbReference type="EMBL" id="KV417483">
    <property type="protein sequence ID" value="KZP33296.1"/>
    <property type="molecule type" value="Genomic_DNA"/>
</dbReference>
<dbReference type="InterPro" id="IPR027443">
    <property type="entry name" value="IPNS-like_sf"/>
</dbReference>
<dbReference type="Gene3D" id="2.60.120.330">
    <property type="entry name" value="B-lactam Antibiotic, Isopenicillin N Synthase, Chain"/>
    <property type="match status" value="1"/>
</dbReference>
<dbReference type="GO" id="GO:0016491">
    <property type="term" value="F:oxidoreductase activity"/>
    <property type="evidence" value="ECO:0007669"/>
    <property type="project" value="UniProtKB-KW"/>
</dbReference>
<keyword evidence="1" id="KW-0560">Oxidoreductase</keyword>
<gene>
    <name evidence="3" type="ORF">FIBSPDRAFT_847950</name>
</gene>
<dbReference type="PRINTS" id="PR00682">
    <property type="entry name" value="IPNSYNTHASE"/>
</dbReference>
<dbReference type="InterPro" id="IPR044861">
    <property type="entry name" value="IPNS-like_FE2OG_OXY"/>
</dbReference>
<dbReference type="Pfam" id="PF14226">
    <property type="entry name" value="DIOX_N"/>
    <property type="match status" value="1"/>
</dbReference>
<dbReference type="InterPro" id="IPR005123">
    <property type="entry name" value="Oxoglu/Fe-dep_dioxygenase_dom"/>
</dbReference>
<dbReference type="Proteomes" id="UP000076532">
    <property type="component" value="Unassembled WGS sequence"/>
</dbReference>
<comment type="similarity">
    <text evidence="1">Belongs to the iron/ascorbate-dependent oxidoreductase family.</text>
</comment>